<proteinExistence type="predicted"/>
<keyword evidence="1" id="KW-0472">Membrane</keyword>
<protein>
    <submittedName>
        <fullName evidence="2">Uncharacterized protein</fullName>
    </submittedName>
</protein>
<dbReference type="Proteomes" id="UP000053271">
    <property type="component" value="Unassembled WGS sequence"/>
</dbReference>
<dbReference type="AlphaFoldDB" id="A0A124HQ68"/>
<keyword evidence="3" id="KW-1185">Reference proteome</keyword>
<dbReference type="RefSeq" id="WP_067240001.1">
    <property type="nucleotide sequence ID" value="NZ_KQ948561.1"/>
</dbReference>
<evidence type="ECO:0000256" key="1">
    <source>
        <dbReference type="SAM" id="Phobius"/>
    </source>
</evidence>
<sequence length="99" mass="10659">MATPANDLVQACGCAPDPFTLLRLGLFDAVSLVLGMILGMIVLTALAGWVLATLVWLAGWRGRRARARARRPVPDEEAVLTDAGRLLAGFTRYEDDPPP</sequence>
<accession>A0A124HQ68</accession>
<comment type="caution">
    <text evidence="2">The sequence shown here is derived from an EMBL/GenBank/DDBJ whole genome shotgun (WGS) entry which is preliminary data.</text>
</comment>
<keyword evidence="1" id="KW-1133">Transmembrane helix</keyword>
<feature type="transmembrane region" description="Helical" evidence="1">
    <location>
        <begin position="29"/>
        <end position="58"/>
    </location>
</feature>
<name>A0A124HQ68_9ACTN</name>
<dbReference type="EMBL" id="LMWS01000039">
    <property type="protein sequence ID" value="KUN34438.1"/>
    <property type="molecule type" value="Genomic_DNA"/>
</dbReference>
<evidence type="ECO:0000313" key="2">
    <source>
        <dbReference type="EMBL" id="KUN34438.1"/>
    </source>
</evidence>
<dbReference type="GeneID" id="91430350"/>
<evidence type="ECO:0000313" key="3">
    <source>
        <dbReference type="Proteomes" id="UP000053271"/>
    </source>
</evidence>
<gene>
    <name evidence="2" type="ORF">AQJ30_29525</name>
</gene>
<organism evidence="2 3">
    <name type="scientific">Streptomyces longwoodensis</name>
    <dbReference type="NCBI Taxonomy" id="68231"/>
    <lineage>
        <taxon>Bacteria</taxon>
        <taxon>Bacillati</taxon>
        <taxon>Actinomycetota</taxon>
        <taxon>Actinomycetes</taxon>
        <taxon>Kitasatosporales</taxon>
        <taxon>Streptomycetaceae</taxon>
        <taxon>Streptomyces</taxon>
    </lineage>
</organism>
<reference evidence="2 3" key="1">
    <citation type="submission" date="2015-10" db="EMBL/GenBank/DDBJ databases">
        <title>Draft genome sequence of Streptomyces longwoodensis DSM 41677, type strain for the species Streptomyces longwoodensis.</title>
        <authorList>
            <person name="Ruckert C."/>
            <person name="Winkler A."/>
            <person name="Kalinowski J."/>
            <person name="Kampfer P."/>
            <person name="Glaeser S."/>
        </authorList>
    </citation>
    <scope>NUCLEOTIDE SEQUENCE [LARGE SCALE GENOMIC DNA]</scope>
    <source>
        <strain evidence="2 3">DSM 41677</strain>
    </source>
</reference>
<keyword evidence="1" id="KW-0812">Transmembrane</keyword>